<name>A0A1V3FD13_9BACL</name>
<reference evidence="2" key="1">
    <citation type="submission" date="2016-11" db="EMBL/GenBank/DDBJ databases">
        <title>Draft genome sequence of Anoxybacillus sp. strain 103 isolated from the Qarvajar hot spring in Nagorno-Karabach.</title>
        <authorList>
            <person name="Hovhannisyan P."/>
            <person name="Panosyan H."/>
            <person name="Birkeland N.-K."/>
        </authorList>
    </citation>
    <scope>NUCLEOTIDE SEQUENCE [LARGE SCALE GENOMIC DNA]</scope>
    <source>
        <strain evidence="2">103</strain>
    </source>
</reference>
<dbReference type="SUPFAM" id="SSF82171">
    <property type="entry name" value="DPP6 N-terminal domain-like"/>
    <property type="match status" value="1"/>
</dbReference>
<gene>
    <name evidence="1" type="ORF">BO219_14395</name>
</gene>
<dbReference type="EMBL" id="MQAD01000045">
    <property type="protein sequence ID" value="OOD99577.1"/>
    <property type="molecule type" value="Genomic_DNA"/>
</dbReference>
<proteinExistence type="predicted"/>
<dbReference type="RefSeq" id="WP_077430002.1">
    <property type="nucleotide sequence ID" value="NZ_MQAD01000045.1"/>
</dbReference>
<dbReference type="InterPro" id="IPR015943">
    <property type="entry name" value="WD40/YVTN_repeat-like_dom_sf"/>
</dbReference>
<accession>A0A1V3FD13</accession>
<comment type="caution">
    <text evidence="1">The sequence shown here is derived from an EMBL/GenBank/DDBJ whole genome shotgun (WGS) entry which is preliminary data.</text>
</comment>
<keyword evidence="2" id="KW-1185">Reference proteome</keyword>
<sequence>MFQMNLIKKLKTSYRIRLSGDNQFLCHNMDSKTIVYDLTTWEKIIELNKPNYPSDMRFSENNKYLLIKSTTGTIYVYNTANFQLVKKIQSKKSFKLVEGDTNFTQDNLMILSVLETNDGQQIGTINIHSGEYTILTEFKNAITLIYYNQFLKNRNYHLFTLSYVNNETGYRENKIVKVKEPINKQSIELKSHPEILIWDSVIFDSIHDVYILVNGYEIILVDSDFKKILKRGHIIDNDSPMEHIGYFQYLHQSNDGRFIVVTYNESVIILRYEDLKTILIEKIPYACFAEFSNDDQYLLVGTWENGYVLENNLLEYF</sequence>
<dbReference type="Gene3D" id="2.130.10.10">
    <property type="entry name" value="YVTN repeat-like/Quinoprotein amine dehydrogenase"/>
    <property type="match status" value="1"/>
</dbReference>
<dbReference type="Proteomes" id="UP000188458">
    <property type="component" value="Unassembled WGS sequence"/>
</dbReference>
<evidence type="ECO:0000313" key="1">
    <source>
        <dbReference type="EMBL" id="OOD99577.1"/>
    </source>
</evidence>
<evidence type="ECO:0000313" key="2">
    <source>
        <dbReference type="Proteomes" id="UP000188458"/>
    </source>
</evidence>
<organism evidence="1 2">
    <name type="scientific">Anoxybacillus kestanbolensis</name>
    <dbReference type="NCBI Taxonomy" id="227476"/>
    <lineage>
        <taxon>Bacteria</taxon>
        <taxon>Bacillati</taxon>
        <taxon>Bacillota</taxon>
        <taxon>Bacilli</taxon>
        <taxon>Bacillales</taxon>
        <taxon>Anoxybacillaceae</taxon>
        <taxon>Anoxybacillus</taxon>
    </lineage>
</organism>
<protein>
    <submittedName>
        <fullName evidence="1">Uncharacterized protein</fullName>
    </submittedName>
</protein>
<dbReference type="AlphaFoldDB" id="A0A1V3FD13"/>